<organism evidence="1 2">
    <name type="scientific">Helianthus annuus</name>
    <name type="common">Common sunflower</name>
    <dbReference type="NCBI Taxonomy" id="4232"/>
    <lineage>
        <taxon>Eukaryota</taxon>
        <taxon>Viridiplantae</taxon>
        <taxon>Streptophyta</taxon>
        <taxon>Embryophyta</taxon>
        <taxon>Tracheophyta</taxon>
        <taxon>Spermatophyta</taxon>
        <taxon>Magnoliopsida</taxon>
        <taxon>eudicotyledons</taxon>
        <taxon>Gunneridae</taxon>
        <taxon>Pentapetalae</taxon>
        <taxon>asterids</taxon>
        <taxon>campanulids</taxon>
        <taxon>Asterales</taxon>
        <taxon>Asteraceae</taxon>
        <taxon>Asteroideae</taxon>
        <taxon>Heliantheae alliance</taxon>
        <taxon>Heliantheae</taxon>
        <taxon>Helianthus</taxon>
    </lineage>
</organism>
<accession>A0A9K3NMR6</accession>
<evidence type="ECO:0000313" key="1">
    <source>
        <dbReference type="EMBL" id="KAF5806392.1"/>
    </source>
</evidence>
<dbReference type="EMBL" id="MNCJ02000320">
    <property type="protein sequence ID" value="KAF5806392.1"/>
    <property type="molecule type" value="Genomic_DNA"/>
</dbReference>
<proteinExistence type="predicted"/>
<sequence>MKLQGGGVVVLYQGICWQIAGNLLAVCKLINLPSKPLSPGQAGTKGSSSHRLSRTSSCLECWQQVMCFSIFLTCRATKYNRYVIHISRLASSNYLLSSVMY</sequence>
<keyword evidence="2" id="KW-1185">Reference proteome</keyword>
<protein>
    <submittedName>
        <fullName evidence="1">Uncharacterized protein</fullName>
    </submittedName>
</protein>
<comment type="caution">
    <text evidence="1">The sequence shown here is derived from an EMBL/GenBank/DDBJ whole genome shotgun (WGS) entry which is preliminary data.</text>
</comment>
<dbReference type="Gramene" id="mRNA:HanXRQr2_Chr05g0220861">
    <property type="protein sequence ID" value="mRNA:HanXRQr2_Chr05g0220861"/>
    <property type="gene ID" value="HanXRQr2_Chr05g0220861"/>
</dbReference>
<dbReference type="Proteomes" id="UP000215914">
    <property type="component" value="Unassembled WGS sequence"/>
</dbReference>
<gene>
    <name evidence="1" type="ORF">HanXRQr2_Chr05g0220861</name>
</gene>
<evidence type="ECO:0000313" key="2">
    <source>
        <dbReference type="Proteomes" id="UP000215914"/>
    </source>
</evidence>
<name>A0A9K3NMR6_HELAN</name>
<reference evidence="1" key="2">
    <citation type="submission" date="2020-06" db="EMBL/GenBank/DDBJ databases">
        <title>Helianthus annuus Genome sequencing and assembly Release 2.</title>
        <authorList>
            <person name="Gouzy J."/>
            <person name="Langlade N."/>
            <person name="Munos S."/>
        </authorList>
    </citation>
    <scope>NUCLEOTIDE SEQUENCE</scope>
    <source>
        <tissue evidence="1">Leaves</tissue>
    </source>
</reference>
<reference evidence="1" key="1">
    <citation type="journal article" date="2017" name="Nature">
        <title>The sunflower genome provides insights into oil metabolism, flowering and Asterid evolution.</title>
        <authorList>
            <person name="Badouin H."/>
            <person name="Gouzy J."/>
            <person name="Grassa C.J."/>
            <person name="Murat F."/>
            <person name="Staton S.E."/>
            <person name="Cottret L."/>
            <person name="Lelandais-Briere C."/>
            <person name="Owens G.L."/>
            <person name="Carrere S."/>
            <person name="Mayjonade B."/>
            <person name="Legrand L."/>
            <person name="Gill N."/>
            <person name="Kane N.C."/>
            <person name="Bowers J.E."/>
            <person name="Hubner S."/>
            <person name="Bellec A."/>
            <person name="Berard A."/>
            <person name="Berges H."/>
            <person name="Blanchet N."/>
            <person name="Boniface M.C."/>
            <person name="Brunel D."/>
            <person name="Catrice O."/>
            <person name="Chaidir N."/>
            <person name="Claudel C."/>
            <person name="Donnadieu C."/>
            <person name="Faraut T."/>
            <person name="Fievet G."/>
            <person name="Helmstetter N."/>
            <person name="King M."/>
            <person name="Knapp S.J."/>
            <person name="Lai Z."/>
            <person name="Le Paslier M.C."/>
            <person name="Lippi Y."/>
            <person name="Lorenzon L."/>
            <person name="Mandel J.R."/>
            <person name="Marage G."/>
            <person name="Marchand G."/>
            <person name="Marquand E."/>
            <person name="Bret-Mestries E."/>
            <person name="Morien E."/>
            <person name="Nambeesan S."/>
            <person name="Nguyen T."/>
            <person name="Pegot-Espagnet P."/>
            <person name="Pouilly N."/>
            <person name="Raftis F."/>
            <person name="Sallet E."/>
            <person name="Schiex T."/>
            <person name="Thomas J."/>
            <person name="Vandecasteele C."/>
            <person name="Vares D."/>
            <person name="Vear F."/>
            <person name="Vautrin S."/>
            <person name="Crespi M."/>
            <person name="Mangin B."/>
            <person name="Burke J.M."/>
            <person name="Salse J."/>
            <person name="Munos S."/>
            <person name="Vincourt P."/>
            <person name="Rieseberg L.H."/>
            <person name="Langlade N.B."/>
        </authorList>
    </citation>
    <scope>NUCLEOTIDE SEQUENCE</scope>
    <source>
        <tissue evidence="1">Leaves</tissue>
    </source>
</reference>
<dbReference type="AlphaFoldDB" id="A0A9K3NMR6"/>